<protein>
    <submittedName>
        <fullName evidence="1">Uncharacterized protein</fullName>
    </submittedName>
</protein>
<dbReference type="STRING" id="1437605.AB656_04070"/>
<accession>A0A086Z1I9</accession>
<reference evidence="1 2" key="1">
    <citation type="submission" date="2014-03" db="EMBL/GenBank/DDBJ databases">
        <title>Genomics of Bifidobacteria.</title>
        <authorList>
            <person name="Ventura M."/>
            <person name="Milani C."/>
            <person name="Lugli G.A."/>
        </authorList>
    </citation>
    <scope>NUCLEOTIDE SEQUENCE [LARGE SCALE GENOMIC DNA]</scope>
    <source>
        <strain evidence="1 2">DSM 22766</strain>
    </source>
</reference>
<dbReference type="RefSeq" id="WP_033504768.1">
    <property type="nucleotide sequence ID" value="NZ_CP011786.1"/>
</dbReference>
<evidence type="ECO:0000313" key="2">
    <source>
        <dbReference type="Proteomes" id="UP000029015"/>
    </source>
</evidence>
<dbReference type="AlphaFoldDB" id="A0A086Z1I9"/>
<proteinExistence type="predicted"/>
<comment type="caution">
    <text evidence="1">The sequence shown here is derived from an EMBL/GenBank/DDBJ whole genome shotgun (WGS) entry which is preliminary data.</text>
</comment>
<sequence length="116" mass="12439">MLDINKSAQAYKAYLTEETGVLDGEDETLLVGFHLGYKQAESDCALTVDNIDEAAQTIYESLRDSGQALCNDSWAGEAPVAKDAYRQAAETALRGFLGWQGPNDGVYAAAQGVSNE</sequence>
<dbReference type="Proteomes" id="UP000029015">
    <property type="component" value="Unassembled WGS sequence"/>
</dbReference>
<gene>
    <name evidence="1" type="ORF">BACT_1091</name>
</gene>
<organism evidence="1 2">
    <name type="scientific">Bifidobacterium actinocoloniiforme DSM 22766</name>
    <dbReference type="NCBI Taxonomy" id="1437605"/>
    <lineage>
        <taxon>Bacteria</taxon>
        <taxon>Bacillati</taxon>
        <taxon>Actinomycetota</taxon>
        <taxon>Actinomycetes</taxon>
        <taxon>Bifidobacteriales</taxon>
        <taxon>Bifidobacteriaceae</taxon>
        <taxon>Bifidobacterium</taxon>
    </lineage>
</organism>
<dbReference type="EMBL" id="JGYK01000001">
    <property type="protein sequence ID" value="KFI40389.1"/>
    <property type="molecule type" value="Genomic_DNA"/>
</dbReference>
<evidence type="ECO:0000313" key="1">
    <source>
        <dbReference type="EMBL" id="KFI40389.1"/>
    </source>
</evidence>
<keyword evidence="2" id="KW-1185">Reference proteome</keyword>
<dbReference type="PATRIC" id="fig|1437605.7.peg.839"/>
<dbReference type="KEGG" id="bact:AB656_04070"/>
<name>A0A086Z1I9_9BIFI</name>